<reference evidence="2 3" key="1">
    <citation type="submission" date="2024-02" db="EMBL/GenBank/DDBJ databases">
        <authorList>
            <consortium name="ELIXIR-Norway"/>
            <consortium name="Elixir Norway"/>
        </authorList>
    </citation>
    <scope>NUCLEOTIDE SEQUENCE [LARGE SCALE GENOMIC DNA]</scope>
</reference>
<dbReference type="Gene3D" id="3.40.50.1820">
    <property type="entry name" value="alpha/beta hydrolase"/>
    <property type="match status" value="1"/>
</dbReference>
<dbReference type="Pfam" id="PF12697">
    <property type="entry name" value="Abhydrolase_6"/>
    <property type="match status" value="1"/>
</dbReference>
<organism evidence="2 3">
    <name type="scientific">Sphagnum troendelagicum</name>
    <dbReference type="NCBI Taxonomy" id="128251"/>
    <lineage>
        <taxon>Eukaryota</taxon>
        <taxon>Viridiplantae</taxon>
        <taxon>Streptophyta</taxon>
        <taxon>Embryophyta</taxon>
        <taxon>Bryophyta</taxon>
        <taxon>Sphagnophytina</taxon>
        <taxon>Sphagnopsida</taxon>
        <taxon>Sphagnales</taxon>
        <taxon>Sphagnaceae</taxon>
        <taxon>Sphagnum</taxon>
    </lineage>
</organism>
<dbReference type="InterPro" id="IPR000073">
    <property type="entry name" value="AB_hydrolase_1"/>
</dbReference>
<accession>A0ABP0TB03</accession>
<evidence type="ECO:0000259" key="1">
    <source>
        <dbReference type="Pfam" id="PF12697"/>
    </source>
</evidence>
<sequence length="264" mass="29227">MAIERLHWVLVHGAWHGAWMYYKTMALLQQEGYKVTAVDLASCGTSIVDPNTVTDFKTYNQPLVDVLNAIPDTEQVVLVAQSMGGFSMTHAMEQFSHKIVLAIAVAAILLLNGASLDDSPTFSDMIFKDTPISKEMIPNFGNGPKNPPTTFSIDKEDLPKRFYHAVLPEDVVLAQILCRSVPAPVLMSTVVNYTPEKHGTVPSVYIKCLQDRALLPAAQDYIIEHTPQEEVIEMDTDHTPMLSAPKELHQILMQLAKKYAHGGV</sequence>
<dbReference type="InterPro" id="IPR029058">
    <property type="entry name" value="AB_hydrolase_fold"/>
</dbReference>
<dbReference type="SUPFAM" id="SSF53474">
    <property type="entry name" value="alpha/beta-Hydrolases"/>
    <property type="match status" value="1"/>
</dbReference>
<dbReference type="InterPro" id="IPR045889">
    <property type="entry name" value="MES/HNL"/>
</dbReference>
<dbReference type="Proteomes" id="UP001497512">
    <property type="component" value="Chromosome 1"/>
</dbReference>
<protein>
    <recommendedName>
        <fullName evidence="1">AB hydrolase-1 domain-containing protein</fullName>
    </recommendedName>
</protein>
<feature type="domain" description="AB hydrolase-1" evidence="1">
    <location>
        <begin position="9"/>
        <end position="248"/>
    </location>
</feature>
<keyword evidence="3" id="KW-1185">Reference proteome</keyword>
<proteinExistence type="predicted"/>
<gene>
    <name evidence="2" type="ORF">CSSPTR1EN2_LOCUS1357</name>
</gene>
<dbReference type="EMBL" id="OZ019893">
    <property type="protein sequence ID" value="CAK9191371.1"/>
    <property type="molecule type" value="Genomic_DNA"/>
</dbReference>
<dbReference type="PANTHER" id="PTHR10992:SF1032">
    <property type="entry name" value="METHYLESTERASE 17"/>
    <property type="match status" value="1"/>
</dbReference>
<evidence type="ECO:0000313" key="3">
    <source>
        <dbReference type="Proteomes" id="UP001497512"/>
    </source>
</evidence>
<evidence type="ECO:0000313" key="2">
    <source>
        <dbReference type="EMBL" id="CAK9191371.1"/>
    </source>
</evidence>
<dbReference type="PANTHER" id="PTHR10992">
    <property type="entry name" value="METHYLESTERASE FAMILY MEMBER"/>
    <property type="match status" value="1"/>
</dbReference>
<name>A0ABP0TB03_9BRYO</name>